<organism evidence="1 2">
    <name type="scientific">Botryotinia calthae</name>
    <dbReference type="NCBI Taxonomy" id="38488"/>
    <lineage>
        <taxon>Eukaryota</taxon>
        <taxon>Fungi</taxon>
        <taxon>Dikarya</taxon>
        <taxon>Ascomycota</taxon>
        <taxon>Pezizomycotina</taxon>
        <taxon>Leotiomycetes</taxon>
        <taxon>Helotiales</taxon>
        <taxon>Sclerotiniaceae</taxon>
        <taxon>Botryotinia</taxon>
    </lineage>
</organism>
<sequence length="72" mass="8252">MAAVSLDFNPHEVLPTSWVWGPGRSTYERFLRKATYDMSKSKDGNGLNGAVNSTNMKRYRNRIFCATYIQMT</sequence>
<protein>
    <submittedName>
        <fullName evidence="1">Uncharacterized protein</fullName>
    </submittedName>
</protein>
<accession>A0A4Y8DAN8</accession>
<dbReference type="EMBL" id="PHWZ01000077">
    <property type="protein sequence ID" value="TEY73499.1"/>
    <property type="molecule type" value="Genomic_DNA"/>
</dbReference>
<comment type="caution">
    <text evidence="1">The sequence shown here is derived from an EMBL/GenBank/DDBJ whole genome shotgun (WGS) entry which is preliminary data.</text>
</comment>
<dbReference type="OrthoDB" id="10458312at2759"/>
<keyword evidence="2" id="KW-1185">Reference proteome</keyword>
<gene>
    <name evidence="1" type="ORF">BOTCAL_0077g00180</name>
</gene>
<proteinExistence type="predicted"/>
<evidence type="ECO:0000313" key="1">
    <source>
        <dbReference type="EMBL" id="TEY73499.1"/>
    </source>
</evidence>
<name>A0A4Y8DAN8_9HELO</name>
<dbReference type="AlphaFoldDB" id="A0A4Y8DAN8"/>
<evidence type="ECO:0000313" key="2">
    <source>
        <dbReference type="Proteomes" id="UP000297299"/>
    </source>
</evidence>
<reference evidence="1 2" key="1">
    <citation type="submission" date="2017-11" db="EMBL/GenBank/DDBJ databases">
        <title>Comparative genomics of Botrytis spp.</title>
        <authorList>
            <person name="Valero-Jimenez C.A."/>
            <person name="Tapia P."/>
            <person name="Veloso J."/>
            <person name="Silva-Moreno E."/>
            <person name="Staats M."/>
            <person name="Valdes J.H."/>
            <person name="Van Kan J.A.L."/>
        </authorList>
    </citation>
    <scope>NUCLEOTIDE SEQUENCE [LARGE SCALE GENOMIC DNA]</scope>
    <source>
        <strain evidence="1 2">MUCL2830</strain>
    </source>
</reference>
<dbReference type="Proteomes" id="UP000297299">
    <property type="component" value="Unassembled WGS sequence"/>
</dbReference>